<evidence type="ECO:0000256" key="1">
    <source>
        <dbReference type="SAM" id="MobiDB-lite"/>
    </source>
</evidence>
<dbReference type="AlphaFoldDB" id="A0A7R9T3N4"/>
<organism evidence="3">
    <name type="scientific">Ostreococcus sp. 'lucimarinus'</name>
    <dbReference type="NCBI Taxonomy" id="242159"/>
    <lineage>
        <taxon>Eukaryota</taxon>
        <taxon>Viridiplantae</taxon>
        <taxon>Chlorophyta</taxon>
        <taxon>Mamiellophyceae</taxon>
        <taxon>Mamiellales</taxon>
        <taxon>Bathycoccaceae</taxon>
        <taxon>Ostreococcus</taxon>
    </lineage>
</organism>
<dbReference type="EMBL" id="HBDX01005458">
    <property type="protein sequence ID" value="CAD8223972.1"/>
    <property type="molecule type" value="Transcribed_RNA"/>
</dbReference>
<protein>
    <recommendedName>
        <fullName evidence="2">Protein NO VEIN C-terminal domain-containing protein</fullName>
    </recommendedName>
</protein>
<dbReference type="PANTHER" id="PTHR32387:SF0">
    <property type="entry name" value="PROTEIN NO VEIN"/>
    <property type="match status" value="1"/>
</dbReference>
<accession>A0A7R9T3N4</accession>
<reference evidence="3" key="1">
    <citation type="submission" date="2021-01" db="EMBL/GenBank/DDBJ databases">
        <authorList>
            <person name="Corre E."/>
            <person name="Pelletier E."/>
            <person name="Niang G."/>
            <person name="Scheremetjew M."/>
            <person name="Finn R."/>
            <person name="Kale V."/>
            <person name="Holt S."/>
            <person name="Cochrane G."/>
            <person name="Meng A."/>
            <person name="Brown T."/>
            <person name="Cohen L."/>
        </authorList>
    </citation>
    <scope>NUCLEOTIDE SEQUENCE</scope>
    <source>
        <strain evidence="3">Clade-A-BCC118000</strain>
    </source>
</reference>
<feature type="region of interest" description="Disordered" evidence="1">
    <location>
        <begin position="268"/>
        <end position="296"/>
    </location>
</feature>
<feature type="domain" description="Protein NO VEIN C-terminal" evidence="2">
    <location>
        <begin position="369"/>
        <end position="462"/>
    </location>
</feature>
<gene>
    <name evidence="3" type="ORF">OLUC0939_LOCUS4698</name>
</gene>
<sequence>MAREASRPNPRLMDIAETYAKAWFARKSTGTRDELVADLTHALRAFTRAAGERAERATESEEIPLPDARDVALEDFSRALDVDALRATREGLAAAGAPPAKRGERWTFAKATRRDGDERRDGDGSGGDDAFYARMSAMAERHAESMTLARERRAASEAEAAASEAAIAAKRAARAGNRLRRLNTPKLVEPTREETKNALRKVYETLAGGSSATTVWKPSFGKARKAVETIMDELSASERATVMAEYAMLHMGGSKYRAKCFEEEVEKEEGADVVDERADEDAPATKRGKRERAPSVSVVRVDDEPAAREENASTGIRFRVEDRYEWEGRLRAPKEASSRGEDAIPGVSRFVPWWEEVDACDTRAVGRWGEALVYQYLLASYPARENHLVEWLNAEGETNSFYDIKVTDVATGRVTFVEVKSTRFDDKNAFEISPWEWDFATKPSVDYHIYRVYNAGDKKRVRVCVVRDPATLCREHKISMALVI</sequence>
<dbReference type="InterPro" id="IPR052957">
    <property type="entry name" value="Auxin_embryo_med"/>
</dbReference>
<dbReference type="Pfam" id="PF13020">
    <property type="entry name" value="NOV_C"/>
    <property type="match status" value="1"/>
</dbReference>
<feature type="compositionally biased region" description="Basic and acidic residues" evidence="1">
    <location>
        <begin position="109"/>
        <end position="123"/>
    </location>
</feature>
<name>A0A7R9T3N4_9CHLO</name>
<proteinExistence type="predicted"/>
<dbReference type="InterPro" id="IPR024975">
    <property type="entry name" value="NOV_C"/>
</dbReference>
<dbReference type="PANTHER" id="PTHR32387">
    <property type="entry name" value="WU:FJ29H11"/>
    <property type="match status" value="1"/>
</dbReference>
<evidence type="ECO:0000313" key="3">
    <source>
        <dbReference type="EMBL" id="CAD8223972.1"/>
    </source>
</evidence>
<feature type="region of interest" description="Disordered" evidence="1">
    <location>
        <begin position="109"/>
        <end position="129"/>
    </location>
</feature>
<evidence type="ECO:0000259" key="2">
    <source>
        <dbReference type="Pfam" id="PF13020"/>
    </source>
</evidence>